<dbReference type="PANTHER" id="PTHR13932">
    <property type="entry name" value="COPROPORPHYRINIGEN III OXIDASE"/>
    <property type="match status" value="1"/>
</dbReference>
<dbReference type="PROSITE" id="PS51918">
    <property type="entry name" value="RADICAL_SAM"/>
    <property type="match status" value="1"/>
</dbReference>
<dbReference type="SUPFAM" id="SSF102114">
    <property type="entry name" value="Radical SAM enzymes"/>
    <property type="match status" value="1"/>
</dbReference>
<dbReference type="NCBIfam" id="TIGR03994">
    <property type="entry name" value="rSAM_HemZ"/>
    <property type="match status" value="1"/>
</dbReference>
<feature type="domain" description="Radical SAM core" evidence="5">
    <location>
        <begin position="155"/>
        <end position="394"/>
    </location>
</feature>
<dbReference type="SMART" id="SM00729">
    <property type="entry name" value="Elp3"/>
    <property type="match status" value="1"/>
</dbReference>
<dbReference type="PANTHER" id="PTHR13932:SF1">
    <property type="entry name" value="OXYGEN-INDEPENDENT COPROPORPHYRINOGEN-III OXIDASE-LIKE PROTEIN HEMZ"/>
    <property type="match status" value="1"/>
</dbReference>
<sequence length="489" mass="54969">MKIYITGLPSGYEVEHLARLFYPMAPLTLTPPELAEDCLWAEKTDTGLRVLVRQGEKSKTLEAPLPLPVEQGGETPEFALASLTYDLLRQWTGIRPPWGKMTGVRPVRLIHDKRAAGWSAEQTDRFFLQRFDCSEQKYEMAKEIADLQEPILQLGSAPKTYSLYIGIPFCPSRCSYCSFVSCNLDRDRKMVQPYVNCLCREVAEIRAQAERAGLTLCSIYIGGGTPTSLSAAQLRQLMGTVRENFDLSKVVEYTVEAGRPDCTDAEKLAVIKEYGATRISINPQTFSDEVLANIGRKHSAQDILDCYADARRAGHEDINMDLIAGLPGDTVEGFEHSLRQAIALQPENITVHTLTLKRASRIVIEDQKENDYADVAAMLEKCHLLAEAGYRPYYLYRQKNTLQNLENVGWCKPGHEGYYNIYIMEEVQTILSAGAGGSTKLVADGGKRMQRIFNFKYPNEYIQRFAEVLERKKGVAEFYDHDLGTETTG</sequence>
<dbReference type="EMBL" id="CYXN01000001">
    <property type="protein sequence ID" value="CUM75100.1"/>
    <property type="molecule type" value="Genomic_DNA"/>
</dbReference>
<dbReference type="InterPro" id="IPR058240">
    <property type="entry name" value="rSAM_sf"/>
</dbReference>
<dbReference type="SFLD" id="SFLDG01082">
    <property type="entry name" value="B12-binding_domain_containing"/>
    <property type="match status" value="1"/>
</dbReference>
<proteinExistence type="predicted"/>
<dbReference type="EC" id="1.3.99.22" evidence="6"/>
<evidence type="ECO:0000256" key="4">
    <source>
        <dbReference type="ARBA" id="ARBA00023014"/>
    </source>
</evidence>
<evidence type="ECO:0000259" key="5">
    <source>
        <dbReference type="PROSITE" id="PS51918"/>
    </source>
</evidence>
<evidence type="ECO:0000256" key="2">
    <source>
        <dbReference type="ARBA" id="ARBA00022723"/>
    </source>
</evidence>
<organism evidence="6 7">
    <name type="scientific">Faecalibacterium prausnitzii</name>
    <dbReference type="NCBI Taxonomy" id="853"/>
    <lineage>
        <taxon>Bacteria</taxon>
        <taxon>Bacillati</taxon>
        <taxon>Bacillota</taxon>
        <taxon>Clostridia</taxon>
        <taxon>Eubacteriales</taxon>
        <taxon>Oscillospiraceae</taxon>
        <taxon>Faecalibacterium</taxon>
    </lineage>
</organism>
<keyword evidence="1" id="KW-0949">S-adenosyl-L-methionine</keyword>
<dbReference type="Gene3D" id="3.20.20.70">
    <property type="entry name" value="Aldolase class I"/>
    <property type="match status" value="1"/>
</dbReference>
<dbReference type="GO" id="GO:0046872">
    <property type="term" value="F:metal ion binding"/>
    <property type="evidence" value="ECO:0007669"/>
    <property type="project" value="UniProtKB-KW"/>
</dbReference>
<reference evidence="6 7" key="1">
    <citation type="submission" date="2015-09" db="EMBL/GenBank/DDBJ databases">
        <authorList>
            <consortium name="Pathogen Informatics"/>
        </authorList>
    </citation>
    <scope>NUCLEOTIDE SEQUENCE [LARGE SCALE GENOMIC DNA]</scope>
    <source>
        <strain evidence="6 7">2789STDY5834970</strain>
    </source>
</reference>
<accession>A0A173RAY1</accession>
<evidence type="ECO:0000313" key="7">
    <source>
        <dbReference type="Proteomes" id="UP000095649"/>
    </source>
</evidence>
<keyword evidence="3" id="KW-0408">Iron</keyword>
<dbReference type="InterPro" id="IPR006638">
    <property type="entry name" value="Elp3/MiaA/NifB-like_rSAM"/>
</dbReference>
<evidence type="ECO:0000256" key="1">
    <source>
        <dbReference type="ARBA" id="ARBA00022691"/>
    </source>
</evidence>
<evidence type="ECO:0000313" key="6">
    <source>
        <dbReference type="EMBL" id="CUM75100.1"/>
    </source>
</evidence>
<dbReference type="SFLD" id="SFLDS00029">
    <property type="entry name" value="Radical_SAM"/>
    <property type="match status" value="1"/>
</dbReference>
<dbReference type="InterPro" id="IPR007197">
    <property type="entry name" value="rSAM"/>
</dbReference>
<dbReference type="InterPro" id="IPR023995">
    <property type="entry name" value="HemZ"/>
</dbReference>
<protein>
    <submittedName>
        <fullName evidence="6">Oxygen-independent coproporphyrinogen-III oxidase 2</fullName>
        <ecNumber evidence="6">1.3.99.22</ecNumber>
    </submittedName>
</protein>
<dbReference type="InterPro" id="IPR013785">
    <property type="entry name" value="Aldolase_TIM"/>
</dbReference>
<dbReference type="SFLD" id="SFLDF00310">
    <property type="entry name" value="oxygen-independent_coproporphy"/>
    <property type="match status" value="1"/>
</dbReference>
<dbReference type="OrthoDB" id="9808022at2"/>
<dbReference type="RefSeq" id="WP_055184824.1">
    <property type="nucleotide sequence ID" value="NZ_CYXN01000001.1"/>
</dbReference>
<dbReference type="GO" id="GO:0005737">
    <property type="term" value="C:cytoplasm"/>
    <property type="evidence" value="ECO:0007669"/>
    <property type="project" value="TreeGrafter"/>
</dbReference>
<dbReference type="AlphaFoldDB" id="A0A173RAY1"/>
<name>A0A173RAY1_9FIRM</name>
<keyword evidence="2" id="KW-0479">Metal-binding</keyword>
<gene>
    <name evidence="6" type="primary">hemZ_1</name>
    <name evidence="6" type="ORF">ERS852582_00397</name>
</gene>
<dbReference type="Proteomes" id="UP000095649">
    <property type="component" value="Unassembled WGS sequence"/>
</dbReference>
<dbReference type="Pfam" id="PF04055">
    <property type="entry name" value="Radical_SAM"/>
    <property type="match status" value="1"/>
</dbReference>
<dbReference type="CDD" id="cd01335">
    <property type="entry name" value="Radical_SAM"/>
    <property type="match status" value="1"/>
</dbReference>
<keyword evidence="4" id="KW-0411">Iron-sulfur</keyword>
<dbReference type="GO" id="GO:0006779">
    <property type="term" value="P:porphyrin-containing compound biosynthetic process"/>
    <property type="evidence" value="ECO:0007669"/>
    <property type="project" value="TreeGrafter"/>
</dbReference>
<keyword evidence="6" id="KW-0560">Oxidoreductase</keyword>
<evidence type="ECO:0000256" key="3">
    <source>
        <dbReference type="ARBA" id="ARBA00023004"/>
    </source>
</evidence>
<dbReference type="GO" id="GO:0051539">
    <property type="term" value="F:4 iron, 4 sulfur cluster binding"/>
    <property type="evidence" value="ECO:0007669"/>
    <property type="project" value="TreeGrafter"/>
</dbReference>
<dbReference type="SFLD" id="SFLDG01065">
    <property type="entry name" value="anaerobic_coproporphyrinogen-I"/>
    <property type="match status" value="1"/>
</dbReference>
<dbReference type="GO" id="GO:0016491">
    <property type="term" value="F:oxidoreductase activity"/>
    <property type="evidence" value="ECO:0007669"/>
    <property type="project" value="UniProtKB-KW"/>
</dbReference>
<dbReference type="InterPro" id="IPR034505">
    <property type="entry name" value="Coproporphyrinogen-III_oxidase"/>
</dbReference>